<dbReference type="SUPFAM" id="SSF56112">
    <property type="entry name" value="Protein kinase-like (PK-like)"/>
    <property type="match status" value="1"/>
</dbReference>
<dbReference type="InterPro" id="IPR002575">
    <property type="entry name" value="Aminoglycoside_PTrfase"/>
</dbReference>
<dbReference type="RefSeq" id="WP_212643369.1">
    <property type="nucleotide sequence ID" value="NZ_CP074132.1"/>
</dbReference>
<dbReference type="InterPro" id="IPR011009">
    <property type="entry name" value="Kinase-like_dom_sf"/>
</dbReference>
<feature type="domain" description="Aminoglycoside phosphotransferase" evidence="1">
    <location>
        <begin position="48"/>
        <end position="249"/>
    </location>
</feature>
<evidence type="ECO:0000313" key="2">
    <source>
        <dbReference type="EMBL" id="QUX30618.1"/>
    </source>
</evidence>
<proteinExistence type="predicted"/>
<keyword evidence="3" id="KW-1185">Reference proteome</keyword>
<accession>A0ABX8C8I4</accession>
<dbReference type="Gene3D" id="3.90.1200.10">
    <property type="match status" value="1"/>
</dbReference>
<dbReference type="Proteomes" id="UP000678016">
    <property type="component" value="Chromosome"/>
</dbReference>
<dbReference type="Pfam" id="PF01636">
    <property type="entry name" value="APH"/>
    <property type="match status" value="1"/>
</dbReference>
<organism evidence="2 3">
    <name type="scientific">Nocardiopsis akebiae</name>
    <dbReference type="NCBI Taxonomy" id="2831968"/>
    <lineage>
        <taxon>Bacteria</taxon>
        <taxon>Bacillati</taxon>
        <taxon>Actinomycetota</taxon>
        <taxon>Actinomycetes</taxon>
        <taxon>Streptosporangiales</taxon>
        <taxon>Nocardiopsidaceae</taxon>
        <taxon>Nocardiopsis</taxon>
    </lineage>
</organism>
<dbReference type="EMBL" id="CP074132">
    <property type="protein sequence ID" value="QUX30618.1"/>
    <property type="molecule type" value="Genomic_DNA"/>
</dbReference>
<evidence type="ECO:0000259" key="1">
    <source>
        <dbReference type="Pfam" id="PF01636"/>
    </source>
</evidence>
<name>A0ABX8C8I4_9ACTN</name>
<reference evidence="3" key="1">
    <citation type="submission" date="2021-05" db="EMBL/GenBank/DDBJ databases">
        <title>Direct Submission.</title>
        <authorList>
            <person name="Li K."/>
            <person name="Gao J."/>
        </authorList>
    </citation>
    <scope>NUCLEOTIDE SEQUENCE [LARGE SCALE GENOMIC DNA]</scope>
    <source>
        <strain evidence="3">HDS12</strain>
    </source>
</reference>
<protein>
    <submittedName>
        <fullName evidence="2">Aminoglycoside phosphotransferase family protein</fullName>
    </submittedName>
</protein>
<gene>
    <name evidence="2" type="ORF">KGD83_08970</name>
</gene>
<evidence type="ECO:0000313" key="3">
    <source>
        <dbReference type="Proteomes" id="UP000678016"/>
    </source>
</evidence>
<sequence length="299" mass="33623">MAEPSPSLTAETALRTAARTAAEFSWSYLDAHILGPVGENASALLPREQLVLRICAGSSYDRARRELRLARWLHDSDVPAVQAVNGMDGPLLREGWAITVWKYVPGVRPASPDVIGTVLRRLHELKDPPDTELPSLDPLDGTEDYIDQSYLEPGEKSFLRHRLDRLRNAYVHLEPVLPPGPVHGDAHRKNIVQDQNGKPVVLDLERFSNGLREWDLVVAAVYERLGWYTAAEYAGFVTAYGWDVREWSEFETMAAVRELRMTAWLCARTGREPHLLPEARSRIASLDQACGLKRWQPGT</sequence>